<feature type="region of interest" description="Disordered" evidence="1">
    <location>
        <begin position="288"/>
        <end position="339"/>
    </location>
</feature>
<dbReference type="EMBL" id="CABIJS010000712">
    <property type="protein sequence ID" value="VUZ57165.1"/>
    <property type="molecule type" value="Genomic_DNA"/>
</dbReference>
<keyword evidence="4" id="KW-1185">Reference proteome</keyword>
<evidence type="ECO:0000256" key="2">
    <source>
        <dbReference type="SAM" id="SignalP"/>
    </source>
</evidence>
<feature type="signal peptide" evidence="2">
    <location>
        <begin position="1"/>
        <end position="22"/>
    </location>
</feature>
<feature type="compositionally biased region" description="Basic and acidic residues" evidence="1">
    <location>
        <begin position="314"/>
        <end position="328"/>
    </location>
</feature>
<feature type="compositionally biased region" description="Basic and acidic residues" evidence="1">
    <location>
        <begin position="288"/>
        <end position="303"/>
    </location>
</feature>
<feature type="compositionally biased region" description="Basic and acidic residues" evidence="1">
    <location>
        <begin position="163"/>
        <end position="187"/>
    </location>
</feature>
<feature type="compositionally biased region" description="Polar residues" evidence="1">
    <location>
        <begin position="191"/>
        <end position="206"/>
    </location>
</feature>
<feature type="compositionally biased region" description="Acidic residues" evidence="1">
    <location>
        <begin position="120"/>
        <end position="129"/>
    </location>
</feature>
<protein>
    <submittedName>
        <fullName evidence="3">Uncharacterized protein</fullName>
    </submittedName>
</protein>
<dbReference type="AlphaFoldDB" id="A0A564ZCD2"/>
<feature type="chain" id="PRO_5021983500" evidence="2">
    <location>
        <begin position="23"/>
        <end position="363"/>
    </location>
</feature>
<evidence type="ECO:0000313" key="3">
    <source>
        <dbReference type="EMBL" id="VUZ57165.1"/>
    </source>
</evidence>
<gene>
    <name evidence="3" type="ORF">WMSIL1_LOCUS14659</name>
</gene>
<proteinExistence type="predicted"/>
<evidence type="ECO:0000256" key="1">
    <source>
        <dbReference type="SAM" id="MobiDB-lite"/>
    </source>
</evidence>
<accession>A0A564ZCD2</accession>
<feature type="region of interest" description="Disordered" evidence="1">
    <location>
        <begin position="79"/>
        <end position="260"/>
    </location>
</feature>
<sequence>MRRDLMWIFIVTFLITSIAVESYLKERVRPEDHLDLELNKLDKSRDGLGSRNKAHRERLNKFHVPDDIERNQIEIKTEPGIFTDVEKQTEQDGIAKIGKYQEKDDKDIKEDNTDNKREENDDDTDEKGEEVEKEKEEEQETVQIHTAAVATPIVTSGSEQPEEEKNPTHTQKNEEKKEKENKKKEEEAIQFATTAGTITNNKSGSGQAKEKITPNPNQKNEEKKEKEGKEEEAVESATTAGALPIEEEEAVESATTAGALPIFPVENDQVAASKDKFVENDRIEAGVTENIKEGYGEDLGYEKGDEDDSDEDDDSRRWGDEDGDELLHRHPRPAFQVPSGLIHPQVAHYSYRYRGFNRPGRFW</sequence>
<dbReference type="Proteomes" id="UP000321570">
    <property type="component" value="Unassembled WGS sequence"/>
</dbReference>
<organism evidence="3 4">
    <name type="scientific">Hymenolepis diminuta</name>
    <name type="common">Rat tapeworm</name>
    <dbReference type="NCBI Taxonomy" id="6216"/>
    <lineage>
        <taxon>Eukaryota</taxon>
        <taxon>Metazoa</taxon>
        <taxon>Spiralia</taxon>
        <taxon>Lophotrochozoa</taxon>
        <taxon>Platyhelminthes</taxon>
        <taxon>Cestoda</taxon>
        <taxon>Eucestoda</taxon>
        <taxon>Cyclophyllidea</taxon>
        <taxon>Hymenolepididae</taxon>
        <taxon>Hymenolepis</taxon>
    </lineage>
</organism>
<feature type="compositionally biased region" description="Acidic residues" evidence="1">
    <location>
        <begin position="304"/>
        <end position="313"/>
    </location>
</feature>
<reference evidence="3 4" key="1">
    <citation type="submission" date="2019-07" db="EMBL/GenBank/DDBJ databases">
        <authorList>
            <person name="Jastrzebski P J."/>
            <person name="Paukszto L."/>
            <person name="Jastrzebski P J."/>
        </authorList>
    </citation>
    <scope>NUCLEOTIDE SEQUENCE [LARGE SCALE GENOMIC DNA]</scope>
    <source>
        <strain evidence="3 4">WMS-il1</strain>
    </source>
</reference>
<evidence type="ECO:0000313" key="4">
    <source>
        <dbReference type="Proteomes" id="UP000321570"/>
    </source>
</evidence>
<keyword evidence="2" id="KW-0732">Signal</keyword>
<name>A0A564ZCD2_HYMDI</name>
<feature type="compositionally biased region" description="Basic and acidic residues" evidence="1">
    <location>
        <begin position="99"/>
        <end position="119"/>
    </location>
</feature>
<feature type="compositionally biased region" description="Basic and acidic residues" evidence="1">
    <location>
        <begin position="219"/>
        <end position="231"/>
    </location>
</feature>